<accession>A0A178URL0</accession>
<dbReference type="AlphaFoldDB" id="A0A178URL0"/>
<dbReference type="ExpressionAtlas" id="A0A178URL0">
    <property type="expression patterns" value="baseline and differential"/>
</dbReference>
<proteinExistence type="predicted"/>
<dbReference type="CDD" id="cd04332">
    <property type="entry name" value="YbaK_like"/>
    <property type="match status" value="1"/>
</dbReference>
<dbReference type="SUPFAM" id="SSF55826">
    <property type="entry name" value="YbaK/ProRS associated domain"/>
    <property type="match status" value="1"/>
</dbReference>
<evidence type="ECO:0000313" key="1">
    <source>
        <dbReference type="EMBL" id="OAO96559.1"/>
    </source>
</evidence>
<dbReference type="Proteomes" id="UP000078284">
    <property type="component" value="Chromosome 4"/>
</dbReference>
<dbReference type="EMBL" id="LUHQ01000004">
    <property type="protein sequence ID" value="OAO96559.1"/>
    <property type="molecule type" value="Genomic_DNA"/>
</dbReference>
<dbReference type="PANTHER" id="PTHR30411">
    <property type="entry name" value="CYTOPLASMIC PROTEIN"/>
    <property type="match status" value="1"/>
</dbReference>
<evidence type="ECO:0008006" key="3">
    <source>
        <dbReference type="Google" id="ProtNLM"/>
    </source>
</evidence>
<evidence type="ECO:0000313" key="2">
    <source>
        <dbReference type="Proteomes" id="UP000078284"/>
    </source>
</evidence>
<dbReference type="Gene3D" id="3.90.960.10">
    <property type="entry name" value="YbaK/aminoacyl-tRNA synthetase-associated domain"/>
    <property type="match status" value="1"/>
</dbReference>
<reference evidence="2" key="1">
    <citation type="journal article" date="2016" name="Proc. Natl. Acad. Sci. U.S.A.">
        <title>Chromosome-level assembly of Arabidopsis thaliana Ler reveals the extent of translocation and inversion polymorphisms.</title>
        <authorList>
            <person name="Zapata L."/>
            <person name="Ding J."/>
            <person name="Willing E.M."/>
            <person name="Hartwig B."/>
            <person name="Bezdan D."/>
            <person name="Jiao W.B."/>
            <person name="Patel V."/>
            <person name="Velikkakam James G."/>
            <person name="Koornneef M."/>
            <person name="Ossowski S."/>
            <person name="Schneeberger K."/>
        </authorList>
    </citation>
    <scope>NUCLEOTIDE SEQUENCE [LARGE SCALE GENOMIC DNA]</scope>
    <source>
        <strain evidence="2">cv. Landsberg erecta</strain>
    </source>
</reference>
<dbReference type="PANTHER" id="PTHR30411:SF4">
    <property type="entry name" value="YBAK_AMINOACYL-TRNA SYNTHETASE-ASSOCIATED DOMAIN-CONTAINING PROTEIN"/>
    <property type="match status" value="1"/>
</dbReference>
<organism evidence="1 2">
    <name type="scientific">Arabidopsis thaliana</name>
    <name type="common">Mouse-ear cress</name>
    <dbReference type="NCBI Taxonomy" id="3702"/>
    <lineage>
        <taxon>Eukaryota</taxon>
        <taxon>Viridiplantae</taxon>
        <taxon>Streptophyta</taxon>
        <taxon>Embryophyta</taxon>
        <taxon>Tracheophyta</taxon>
        <taxon>Spermatophyta</taxon>
        <taxon>Magnoliopsida</taxon>
        <taxon>eudicotyledons</taxon>
        <taxon>Gunneridae</taxon>
        <taxon>Pentapetalae</taxon>
        <taxon>rosids</taxon>
        <taxon>malvids</taxon>
        <taxon>Brassicales</taxon>
        <taxon>Brassicaceae</taxon>
        <taxon>Camelineae</taxon>
        <taxon>Arabidopsis</taxon>
    </lineage>
</organism>
<dbReference type="InterPro" id="IPR036754">
    <property type="entry name" value="YbaK/aa-tRNA-synt-asso_dom_sf"/>
</dbReference>
<protein>
    <recommendedName>
        <fullName evidence="3">YbaK/aminoacyl-tRNA synthetase-associated domain-containing protein</fullName>
    </recommendedName>
</protein>
<gene>
    <name evidence="1" type="ordered locus">AXX17_At4g19370</name>
</gene>
<dbReference type="GO" id="GO:0002161">
    <property type="term" value="F:aminoacyl-tRNA deacylase activity"/>
    <property type="evidence" value="ECO:0007669"/>
    <property type="project" value="InterPro"/>
</dbReference>
<name>A0A178URL0_ARATH</name>
<comment type="caution">
    <text evidence="1">The sequence shown here is derived from an EMBL/GenBank/DDBJ whole genome shotgun (WGS) entry which is preliminary data.</text>
</comment>
<sequence length="197" mass="21811">MDDGEGMETAAAELERLQIEILHKISILESSFLPQNSSAAPSPSLPVDENETVTRLSTILQSGGVNDFCFKRVATDYYDWPLESRRDVLGASSVDHLCKSIVLVNTQAASNILDCSDPNNSKYYVVVVQYTARFNAEAVKQFLYSLNEGKIPKKRFNLRLAPEETSIKLTGFEHNGVTCIGMKTNIPVSFVSTPLFL</sequence>